<feature type="region of interest" description="Disordered" evidence="11">
    <location>
        <begin position="320"/>
        <end position="354"/>
    </location>
</feature>
<evidence type="ECO:0000256" key="12">
    <source>
        <dbReference type="SAM" id="Phobius"/>
    </source>
</evidence>
<dbReference type="EMBL" id="LUGH01000261">
    <property type="protein sequence ID" value="OBZ86916.1"/>
    <property type="molecule type" value="Genomic_DNA"/>
</dbReference>
<dbReference type="InterPro" id="IPR056521">
    <property type="entry name" value="MARCHF6-like_C"/>
</dbReference>
<evidence type="ECO:0000256" key="4">
    <source>
        <dbReference type="ARBA" id="ARBA00012483"/>
    </source>
</evidence>
<reference evidence="14 15" key="1">
    <citation type="submission" date="2016-03" db="EMBL/GenBank/DDBJ databases">
        <title>Choanephora cucurbitarum.</title>
        <authorList>
            <person name="Min B."/>
            <person name="Park H."/>
            <person name="Park J.-H."/>
            <person name="Shin H.-D."/>
            <person name="Choi I.-G."/>
        </authorList>
    </citation>
    <scope>NUCLEOTIDE SEQUENCE [LARGE SCALE GENOMIC DNA]</scope>
    <source>
        <strain evidence="14 15">KUS-F28377</strain>
    </source>
</reference>
<dbReference type="STRING" id="101091.A0A1C7NED7"/>
<evidence type="ECO:0000256" key="7">
    <source>
        <dbReference type="ARBA" id="ARBA00022786"/>
    </source>
</evidence>
<accession>A0A1C7NED7</accession>
<comment type="caution">
    <text evidence="14">The sequence shown here is derived from an EMBL/GenBank/DDBJ whole genome shotgun (WGS) entry which is preliminary data.</text>
</comment>
<feature type="transmembrane region" description="Helical" evidence="12">
    <location>
        <begin position="15"/>
        <end position="33"/>
    </location>
</feature>
<dbReference type="Proteomes" id="UP000093000">
    <property type="component" value="Unassembled WGS sequence"/>
</dbReference>
<feature type="transmembrane region" description="Helical" evidence="12">
    <location>
        <begin position="1007"/>
        <end position="1028"/>
    </location>
</feature>
<feature type="domain" description="E3 ubiquitin-protein ligase MARCHF6-like C-terminal" evidence="13">
    <location>
        <begin position="883"/>
        <end position="1090"/>
    </location>
</feature>
<feature type="transmembrane region" description="Helical" evidence="12">
    <location>
        <begin position="618"/>
        <end position="639"/>
    </location>
</feature>
<feature type="transmembrane region" description="Helical" evidence="12">
    <location>
        <begin position="889"/>
        <end position="911"/>
    </location>
</feature>
<feature type="compositionally biased region" description="Low complexity" evidence="11">
    <location>
        <begin position="323"/>
        <end position="333"/>
    </location>
</feature>
<evidence type="ECO:0000256" key="6">
    <source>
        <dbReference type="ARBA" id="ARBA00022692"/>
    </source>
</evidence>
<dbReference type="InParanoid" id="A0A1C7NED7"/>
<feature type="compositionally biased region" description="Polar residues" evidence="11">
    <location>
        <begin position="264"/>
        <end position="288"/>
    </location>
</feature>
<evidence type="ECO:0000256" key="2">
    <source>
        <dbReference type="ARBA" id="ARBA00004141"/>
    </source>
</evidence>
<comment type="pathway">
    <text evidence="3">Protein modification; protein ubiquitination.</text>
</comment>
<gene>
    <name evidence="14" type="primary">doa10_2</name>
    <name evidence="14" type="ORF">A0J61_05034</name>
</gene>
<keyword evidence="9 12" id="KW-0472">Membrane</keyword>
<proteinExistence type="predicted"/>
<evidence type="ECO:0000256" key="9">
    <source>
        <dbReference type="ARBA" id="ARBA00023136"/>
    </source>
</evidence>
<evidence type="ECO:0000313" key="15">
    <source>
        <dbReference type="Proteomes" id="UP000093000"/>
    </source>
</evidence>
<feature type="transmembrane region" description="Helical" evidence="12">
    <location>
        <begin position="728"/>
        <end position="747"/>
    </location>
</feature>
<evidence type="ECO:0000256" key="10">
    <source>
        <dbReference type="SAM" id="Coils"/>
    </source>
</evidence>
<feature type="transmembrane region" description="Helical" evidence="12">
    <location>
        <begin position="95"/>
        <end position="120"/>
    </location>
</feature>
<feature type="coiled-coil region" evidence="10">
    <location>
        <begin position="200"/>
        <end position="230"/>
    </location>
</feature>
<comment type="subcellular location">
    <subcellularLocation>
        <location evidence="2">Membrane</location>
        <topology evidence="2">Multi-pass membrane protein</topology>
    </subcellularLocation>
</comment>
<dbReference type="OrthoDB" id="264354at2759"/>
<evidence type="ECO:0000256" key="8">
    <source>
        <dbReference type="ARBA" id="ARBA00022989"/>
    </source>
</evidence>
<keyword evidence="7" id="KW-0833">Ubl conjugation pathway</keyword>
<sequence>MKDEQEYVDLDQQLVNLYFILANVLEAYALFIMTVKLTTSIDIVCHDGYLIAIKIHLFQSYCELCDYRFVFTPIYRHDMPDRIPLHILLYQSISYVLNFALLCTRLTIAVFIWLFLIPVLTTWTWRFHFWTGSHISPDSKEDKKSLMNYEWSEVLSDCLQGLSITGTVVVLFVAAYLFRDWVIRNTASIQIEQHVQHPERDRGRQLITRLEALRQELEQRRNENEIEDITQYNNPYANNNSPYEMQNRRLFSLIDETDMPANPPSGTQSPFASWRDYQQGNSNSSLNDHTIDHANQRGLSRSTSMLRLQDPLDYFDQSSLAQTRSTSPTSEPSPLQPNNHQQEHPNDADQEPFSFSENMDSFLEAIGMRGSMLTLIKNAILMTLMINLCLWITVWIPYVIGRSIISIRFVSLMGISMHTIQSMFDSAISPILDKAIGPLYIQAEAIASLVLPNSFTIAFRNVLDNTIACICFIFKSIHIMLASDDSLLGGRLTQLTSDTTLLVSHDNWEWVRSNIYPIFVAIFRRWRQCAIGQSYVDRSVCTFTGYIFLISIGFWYLSKTHPANGSTSQAFRQQWVFLKVLFFIFLELVILPTIYGVLLDISTLPLFTDWSIKTRFHFVLLNPYSGIFLHWFVGTGLVLQSSIFVELIREVVRPGVLYFLPDPKDHRYRPIQDIVEQPTLLLIKRMCRIAVAYFMLILVGMGIVAIIVGKYGGIYPIVWKFGNPIMSIPIDLLIIQFLLPPIITYLVPREFSRKSATTWWHIVSRYLRLSSYMFGGRYPREEGTFVFKSWYGWLCYHLHLLPFGNVAFQKDKGQLVRVPSHDHVPLFLHRQKMIIPVDEVTLEPLDPAKPFVMISLHFMLNAIVHKYQSIRRYHRIVDWHSLRTKVKKVFVFVYMVFMFGLAVPLLLGITLDLYLLLPMKFFNKEEYVIELYLIVVSHFSFEFLYGFSIFFLSDDTYCVFEKKDWALGLAGMNVFHGIICISSLHISPTLREQFMQLNLSNFVNLDVKFVSKNILAPLVACILCILVLPSITSMAILYVFDFLIILISKCLKILAIHDPTIKLLIFRYTYPFHLGGALCLYAAYEFICLIRHSLHCMRDNVYLVGKRLHNIEE</sequence>
<evidence type="ECO:0000259" key="13">
    <source>
        <dbReference type="Pfam" id="PF23113"/>
    </source>
</evidence>
<dbReference type="PANTHER" id="PTHR13145">
    <property type="entry name" value="SSM4 PROTEIN"/>
    <property type="match status" value="1"/>
</dbReference>
<feature type="transmembrane region" description="Helical" evidence="12">
    <location>
        <begin position="965"/>
        <end position="987"/>
    </location>
</feature>
<keyword evidence="15" id="KW-1185">Reference proteome</keyword>
<feature type="transmembrane region" description="Helical" evidence="12">
    <location>
        <begin position="931"/>
        <end position="953"/>
    </location>
</feature>
<evidence type="ECO:0000256" key="1">
    <source>
        <dbReference type="ARBA" id="ARBA00000900"/>
    </source>
</evidence>
<feature type="transmembrane region" description="Helical" evidence="12">
    <location>
        <begin position="1068"/>
        <end position="1090"/>
    </location>
</feature>
<feature type="transmembrane region" description="Helical" evidence="12">
    <location>
        <begin position="1035"/>
        <end position="1056"/>
    </location>
</feature>
<keyword evidence="10" id="KW-0175">Coiled coil</keyword>
<feature type="transmembrane region" description="Helical" evidence="12">
    <location>
        <begin position="159"/>
        <end position="178"/>
    </location>
</feature>
<dbReference type="AlphaFoldDB" id="A0A1C7NED7"/>
<protein>
    <recommendedName>
        <fullName evidence="4">RING-type E3 ubiquitin transferase</fullName>
        <ecNumber evidence="4">2.3.2.27</ecNumber>
    </recommendedName>
</protein>
<keyword evidence="8 12" id="KW-1133">Transmembrane helix</keyword>
<keyword evidence="6 12" id="KW-0812">Transmembrane</keyword>
<dbReference type="GO" id="GO:0005789">
    <property type="term" value="C:endoplasmic reticulum membrane"/>
    <property type="evidence" value="ECO:0007669"/>
    <property type="project" value="TreeGrafter"/>
</dbReference>
<evidence type="ECO:0000313" key="14">
    <source>
        <dbReference type="EMBL" id="OBZ86916.1"/>
    </source>
</evidence>
<dbReference type="Pfam" id="PF23113">
    <property type="entry name" value="MARCHF6_C"/>
    <property type="match status" value="1"/>
</dbReference>
<feature type="transmembrane region" description="Helical" evidence="12">
    <location>
        <begin position="535"/>
        <end position="557"/>
    </location>
</feature>
<feature type="transmembrane region" description="Helical" evidence="12">
    <location>
        <begin position="379"/>
        <end position="400"/>
    </location>
</feature>
<evidence type="ECO:0000256" key="11">
    <source>
        <dbReference type="SAM" id="MobiDB-lite"/>
    </source>
</evidence>
<evidence type="ECO:0000256" key="5">
    <source>
        <dbReference type="ARBA" id="ARBA00022679"/>
    </source>
</evidence>
<evidence type="ECO:0000256" key="3">
    <source>
        <dbReference type="ARBA" id="ARBA00004906"/>
    </source>
</evidence>
<dbReference type="PANTHER" id="PTHR13145:SF0">
    <property type="entry name" value="E3 UBIQUITIN-PROTEIN LIGASE MARCHF6"/>
    <property type="match status" value="1"/>
</dbReference>
<feature type="region of interest" description="Disordered" evidence="11">
    <location>
        <begin position="256"/>
        <end position="291"/>
    </location>
</feature>
<dbReference type="GO" id="GO:0061630">
    <property type="term" value="F:ubiquitin protein ligase activity"/>
    <property type="evidence" value="ECO:0007669"/>
    <property type="project" value="UniProtKB-EC"/>
</dbReference>
<organism evidence="14 15">
    <name type="scientific">Choanephora cucurbitarum</name>
    <dbReference type="NCBI Taxonomy" id="101091"/>
    <lineage>
        <taxon>Eukaryota</taxon>
        <taxon>Fungi</taxon>
        <taxon>Fungi incertae sedis</taxon>
        <taxon>Mucoromycota</taxon>
        <taxon>Mucoromycotina</taxon>
        <taxon>Mucoromycetes</taxon>
        <taxon>Mucorales</taxon>
        <taxon>Mucorineae</taxon>
        <taxon>Choanephoraceae</taxon>
        <taxon>Choanephoroideae</taxon>
        <taxon>Choanephora</taxon>
    </lineage>
</organism>
<keyword evidence="5" id="KW-0808">Transferase</keyword>
<dbReference type="GO" id="GO:0036503">
    <property type="term" value="P:ERAD pathway"/>
    <property type="evidence" value="ECO:0007669"/>
    <property type="project" value="TreeGrafter"/>
</dbReference>
<name>A0A1C7NED7_9FUNG</name>
<dbReference type="EC" id="2.3.2.27" evidence="4"/>
<feature type="transmembrane region" description="Helical" evidence="12">
    <location>
        <begin position="690"/>
        <end position="708"/>
    </location>
</feature>
<comment type="catalytic activity">
    <reaction evidence="1">
        <text>S-ubiquitinyl-[E2 ubiquitin-conjugating enzyme]-L-cysteine + [acceptor protein]-L-lysine = [E2 ubiquitin-conjugating enzyme]-L-cysteine + N(6)-ubiquitinyl-[acceptor protein]-L-lysine.</text>
        <dbReference type="EC" id="2.3.2.27"/>
    </reaction>
</comment>
<feature type="transmembrane region" description="Helical" evidence="12">
    <location>
        <begin position="577"/>
        <end position="598"/>
    </location>
</feature>